<dbReference type="eggNOG" id="ENOG5033K8Q">
    <property type="taxonomic scope" value="Bacteria"/>
</dbReference>
<name>Q4FUI7_PSYA2</name>
<evidence type="ECO:0000313" key="1">
    <source>
        <dbReference type="EMBL" id="AAZ18321.1"/>
    </source>
</evidence>
<evidence type="ECO:0008006" key="3">
    <source>
        <dbReference type="Google" id="ProtNLM"/>
    </source>
</evidence>
<gene>
    <name evidence="1" type="ordered locus">Psyc_0458</name>
</gene>
<dbReference type="NCBIfam" id="TIGR01725">
    <property type="entry name" value="phge_HK97_gp10"/>
    <property type="match status" value="1"/>
</dbReference>
<accession>Q4FUI7</accession>
<evidence type="ECO:0000313" key="2">
    <source>
        <dbReference type="Proteomes" id="UP000000546"/>
    </source>
</evidence>
<dbReference type="AlphaFoldDB" id="Q4FUI7"/>
<dbReference type="HOGENOM" id="CLU_127674_5_1_6"/>
<dbReference type="EMBL" id="CP000082">
    <property type="protein sequence ID" value="AAZ18321.1"/>
    <property type="molecule type" value="Genomic_DNA"/>
</dbReference>
<dbReference type="STRING" id="259536.Psyc_0458"/>
<organism evidence="1 2">
    <name type="scientific">Psychrobacter arcticus (strain DSM 17307 / VKM B-2377 / 273-4)</name>
    <dbReference type="NCBI Taxonomy" id="259536"/>
    <lineage>
        <taxon>Bacteria</taxon>
        <taxon>Pseudomonadati</taxon>
        <taxon>Pseudomonadota</taxon>
        <taxon>Gammaproteobacteria</taxon>
        <taxon>Moraxellales</taxon>
        <taxon>Moraxellaceae</taxon>
        <taxon>Psychrobacter</taxon>
    </lineage>
</organism>
<dbReference type="Proteomes" id="UP000000546">
    <property type="component" value="Chromosome"/>
</dbReference>
<dbReference type="KEGG" id="par:Psyc_0458"/>
<dbReference type="InterPro" id="IPR010064">
    <property type="entry name" value="HK97-gp10_tail"/>
</dbReference>
<proteinExistence type="predicted"/>
<dbReference type="RefSeq" id="WP_011279757.1">
    <property type="nucleotide sequence ID" value="NC_007204.1"/>
</dbReference>
<sequence length="155" mass="17633">MSNDLMNIEFEVLGLSELDNALAELTLSMQKKTLEGALMKAALPIMKAAKKNANKSEAAHQLKYNDGQTFTIQPGTLKKSIGRQRMKKSKLPSVTVRVKKSRGKPYPYYWHFVERGNSRMVATPYLRPAFEQNVELAIQLFSEELTKRIDKLTQD</sequence>
<reference evidence="1 2" key="1">
    <citation type="journal article" date="2010" name="Appl. Environ. Microbiol.">
        <title>The genome sequence of Psychrobacter arcticus 273-4, a psychroactive Siberian permafrost bacterium, reveals mechanisms for adaptation to low-temperature growth.</title>
        <authorList>
            <person name="Ayala-del-Rio H.L."/>
            <person name="Chain P.S."/>
            <person name="Grzymski J.J."/>
            <person name="Ponder M.A."/>
            <person name="Ivanova N."/>
            <person name="Bergholz P.W."/>
            <person name="Di Bartolo G."/>
            <person name="Hauser L."/>
            <person name="Land M."/>
            <person name="Bakermans C."/>
            <person name="Rodrigues D."/>
            <person name="Klappenbach J."/>
            <person name="Zarka D."/>
            <person name="Larimer F."/>
            <person name="Richardson P."/>
            <person name="Murray A."/>
            <person name="Thomashow M."/>
            <person name="Tiedje J.M."/>
        </authorList>
    </citation>
    <scope>NUCLEOTIDE SEQUENCE [LARGE SCALE GENOMIC DNA]</scope>
    <source>
        <strain evidence="2">DSM 17307 / VKM B-2377 / 273-4</strain>
    </source>
</reference>
<keyword evidence="2" id="KW-1185">Reference proteome</keyword>
<protein>
    <recommendedName>
        <fullName evidence="3">Phage protein, HK97 gp10 family</fullName>
    </recommendedName>
</protein>
<dbReference type="Pfam" id="PF04883">
    <property type="entry name" value="HK97-gp10_like"/>
    <property type="match status" value="1"/>
</dbReference>